<keyword evidence="2" id="KW-1185">Reference proteome</keyword>
<sequence>MKIYVRERTRSKEGSRNPRFRVIASQGGELRFHADHLRKVDIETIAKDLGAHVVYLPERERSGKKKEE</sequence>
<dbReference type="STRING" id="304371.MCP_2663"/>
<evidence type="ECO:0000313" key="2">
    <source>
        <dbReference type="Proteomes" id="UP000001882"/>
    </source>
</evidence>
<proteinExistence type="predicted"/>
<dbReference type="RefSeq" id="WP_012901409.1">
    <property type="nucleotide sequence ID" value="NC_013665.1"/>
</dbReference>
<gene>
    <name evidence="1" type="ordered locus">MCP_2663</name>
</gene>
<reference evidence="1 2" key="1">
    <citation type="journal article" date="2007" name="Appl. Environ. Microbiol.">
        <title>Isolation of key methanogens for global methane emission from rice paddy fields: a novel isolate affiliated with the clone cluster rice cluster I.</title>
        <authorList>
            <person name="Sakai S."/>
            <person name="Imachi H."/>
            <person name="Sekiguchi Y."/>
            <person name="Ohashi A."/>
            <person name="Harada H."/>
            <person name="Kamagata Y."/>
        </authorList>
    </citation>
    <scope>NUCLEOTIDE SEQUENCE [LARGE SCALE GENOMIC DNA]</scope>
    <source>
        <strain evidence="2">DSM 17711 / JCM 13418 / NBRC 101707 / SANAE</strain>
    </source>
</reference>
<dbReference type="EMBL" id="AP011532">
    <property type="protein sequence ID" value="BAI62735.1"/>
    <property type="molecule type" value="Genomic_DNA"/>
</dbReference>
<evidence type="ECO:0000313" key="1">
    <source>
        <dbReference type="EMBL" id="BAI62735.1"/>
    </source>
</evidence>
<dbReference type="GeneID" id="8682385"/>
<dbReference type="eggNOG" id="arCOG06901">
    <property type="taxonomic scope" value="Archaea"/>
</dbReference>
<dbReference type="KEGG" id="mpd:MCP_2663"/>
<organism evidence="1 2">
    <name type="scientific">Methanocella paludicola (strain DSM 17711 / JCM 13418 / NBRC 101707 / SANAE)</name>
    <dbReference type="NCBI Taxonomy" id="304371"/>
    <lineage>
        <taxon>Archaea</taxon>
        <taxon>Methanobacteriati</taxon>
        <taxon>Methanobacteriota</taxon>
        <taxon>Stenosarchaea group</taxon>
        <taxon>Methanomicrobia</taxon>
        <taxon>Methanocellales</taxon>
        <taxon>Methanocellaceae</taxon>
        <taxon>Methanocella</taxon>
    </lineage>
</organism>
<dbReference type="Proteomes" id="UP000001882">
    <property type="component" value="Chromosome"/>
</dbReference>
<protein>
    <submittedName>
        <fullName evidence="1">Uncharacterized protein</fullName>
    </submittedName>
</protein>
<name>D1Z213_METPS</name>
<dbReference type="InParanoid" id="D1Z213"/>
<reference evidence="1 2" key="2">
    <citation type="journal article" date="2008" name="Int. J. Syst. Evol. Microbiol.">
        <title>Methanocella paludicola gen. nov., sp. nov., a methane-producing archaeon, the first isolate of the lineage 'Rice Cluster I', and proposal of the new archaeal order Methanocellales ord. nov.</title>
        <authorList>
            <person name="Sakai S."/>
            <person name="Imachi H."/>
            <person name="Hanada S."/>
            <person name="Ohashi A."/>
            <person name="Harada H."/>
            <person name="Kamagata Y."/>
        </authorList>
    </citation>
    <scope>NUCLEOTIDE SEQUENCE [LARGE SCALE GENOMIC DNA]</scope>
    <source>
        <strain evidence="2">DSM 17711 / JCM 13418 / NBRC 101707 / SANAE</strain>
    </source>
</reference>
<dbReference type="AlphaFoldDB" id="D1Z213"/>
<accession>D1Z213</accession>
<reference evidence="2" key="3">
    <citation type="journal article" date="2011" name="PLoS ONE">
        <title>Genome sequence of a mesophilic hydrogenotrophic methanogen Methanocella paludicola, the first cultivated representative of the order Methanocellales.</title>
        <authorList>
            <person name="Sakai S."/>
            <person name="Takaki Y."/>
            <person name="Shimamura S."/>
            <person name="Sekine M."/>
            <person name="Tajima T."/>
            <person name="Kosugi H."/>
            <person name="Ichikawa N."/>
            <person name="Tasumi E."/>
            <person name="Hiraki A.T."/>
            <person name="Shimizu A."/>
            <person name="Kato Y."/>
            <person name="Nishiko R."/>
            <person name="Mori K."/>
            <person name="Fujita N."/>
            <person name="Imachi H."/>
            <person name="Takai K."/>
        </authorList>
    </citation>
    <scope>NUCLEOTIDE SEQUENCE [LARGE SCALE GENOMIC DNA]</scope>
    <source>
        <strain evidence="2">DSM 17711 / JCM 13418 / NBRC 101707 / SANAE</strain>
    </source>
</reference>